<organism evidence="1 2">
    <name type="scientific">Vibrio brasiliensis LMG 20546</name>
    <dbReference type="NCBI Taxonomy" id="945543"/>
    <lineage>
        <taxon>Bacteria</taxon>
        <taxon>Pseudomonadati</taxon>
        <taxon>Pseudomonadota</taxon>
        <taxon>Gammaproteobacteria</taxon>
        <taxon>Vibrionales</taxon>
        <taxon>Vibrionaceae</taxon>
        <taxon>Vibrio</taxon>
        <taxon>Vibrio oreintalis group</taxon>
    </lineage>
</organism>
<sequence length="49" mass="5533">MFKLFAVVLLGLGIFIGLKYNDEINDIINSDAVEEIYEDANDIVDEINN</sequence>
<dbReference type="Proteomes" id="UP000004371">
    <property type="component" value="Unassembled WGS sequence"/>
</dbReference>
<proteinExistence type="predicted"/>
<keyword evidence="2" id="KW-1185">Reference proteome</keyword>
<protein>
    <submittedName>
        <fullName evidence="1">Uncharacterized protein</fullName>
    </submittedName>
</protein>
<dbReference type="RefSeq" id="WP_006879941.1">
    <property type="nucleotide sequence ID" value="NZ_AEVS01000073.1"/>
</dbReference>
<dbReference type="AlphaFoldDB" id="E8LVR8"/>
<reference evidence="1 2" key="1">
    <citation type="journal article" date="2012" name="Int. J. Syst. Evol. Microbiol.">
        <title>Vibrio caribbeanicus sp. nov., isolated from the marine sponge Scleritoderma cyanea.</title>
        <authorList>
            <person name="Hoffmann M."/>
            <person name="Monday S.R."/>
            <person name="Allard M.W."/>
            <person name="Strain E.A."/>
            <person name="Whittaker P."/>
            <person name="Naum M."/>
            <person name="McCarthy P.J."/>
            <person name="Lopez J.V."/>
            <person name="Fischer M."/>
            <person name="Brown E.W."/>
        </authorList>
    </citation>
    <scope>NUCLEOTIDE SEQUENCE [LARGE SCALE GENOMIC DNA]</scope>
    <source>
        <strain evidence="1 2">LMG 20546</strain>
    </source>
</reference>
<gene>
    <name evidence="1" type="ORF">VIBR0546_09944</name>
</gene>
<dbReference type="EMBL" id="AEVS01000073">
    <property type="protein sequence ID" value="EGA65174.1"/>
    <property type="molecule type" value="Genomic_DNA"/>
</dbReference>
<evidence type="ECO:0000313" key="2">
    <source>
        <dbReference type="Proteomes" id="UP000004371"/>
    </source>
</evidence>
<comment type="caution">
    <text evidence="1">The sequence shown here is derived from an EMBL/GenBank/DDBJ whole genome shotgun (WGS) entry which is preliminary data.</text>
</comment>
<evidence type="ECO:0000313" key="1">
    <source>
        <dbReference type="EMBL" id="EGA65174.1"/>
    </source>
</evidence>
<name>E8LVR8_9VIBR</name>
<accession>E8LVR8</accession>